<dbReference type="InterPro" id="IPR025195">
    <property type="entry name" value="GTA_TIM_dom"/>
</dbReference>
<accession>A0A1H9QX89</accession>
<keyword evidence="3" id="KW-1185">Reference proteome</keyword>
<name>A0A1H9QX89_9HYPH</name>
<dbReference type="EMBL" id="FOFG01000039">
    <property type="protein sequence ID" value="SER65068.1"/>
    <property type="molecule type" value="Genomic_DNA"/>
</dbReference>
<dbReference type="Gene3D" id="3.20.20.80">
    <property type="entry name" value="Glycosidases"/>
    <property type="match status" value="1"/>
</dbReference>
<proteinExistence type="predicted"/>
<evidence type="ECO:0000313" key="2">
    <source>
        <dbReference type="EMBL" id="SER65068.1"/>
    </source>
</evidence>
<evidence type="ECO:0000313" key="3">
    <source>
        <dbReference type="Proteomes" id="UP000199647"/>
    </source>
</evidence>
<dbReference type="OrthoDB" id="8445115at2"/>
<dbReference type="RefSeq" id="WP_092500093.1">
    <property type="nucleotide sequence ID" value="NZ_FOFG01000039.1"/>
</dbReference>
<reference evidence="2 3" key="1">
    <citation type="submission" date="2016-10" db="EMBL/GenBank/DDBJ databases">
        <authorList>
            <person name="de Groot N.N."/>
        </authorList>
    </citation>
    <scope>NUCLEOTIDE SEQUENCE [LARGE SCALE GENOMIC DNA]</scope>
    <source>
        <strain evidence="2 3">A52C2</strain>
    </source>
</reference>
<sequence length="539" mass="57126">MASLVLGAAGAALGGSLFGSGFSILGATLTGAQIGGALGAVAGSVVDSALFASRSKVKGARSDVSITASTEGAVIPRLYGRQRVSGQLIWATRFKEKEKKETTGGKGGGVTTTTYTYSISVAVALCEGPISRIDRIWADGNEMDLEDVTYRIYLGSEDQAADPLVAEMEGADNAPAFRGTAYIVFEHLALADFGNRIPQFQFEVIRAIGAEHPGTLETMARAVTLIPGAGEFVYGTTAVTRTVDGNSDTENKINPTDETDIVFALDQLHAILPNVETVALVVGWFGTDLRAGSCRIVPGVEVAGKSTSPYAWSVAGVGRAEAHVVSHDDEDNPLYGGTPADRAVTEALAELKRRGLKVIFYPFVFMDIRDGNGLPDPYGEAEQKPFPWRGRITADIAPGLSGSADKTSAISADIDAFFDGEWGLKRFIRHYADLCTDAGGVDAFLIGSEMVGVTTLRDGASSYPAVAKLRELAADVRGIVGADTKIGYGADWSEYFGHHPADGSGDVFFHLDPLWADDNIDFVGIDNYMPLADWRDGED</sequence>
<dbReference type="SUPFAM" id="SSF51445">
    <property type="entry name" value="(Trans)glycosidases"/>
    <property type="match status" value="1"/>
</dbReference>
<dbReference type="Proteomes" id="UP000199647">
    <property type="component" value="Unassembled WGS sequence"/>
</dbReference>
<protein>
    <submittedName>
        <fullName evidence="2">GTA TIM-barrel-like domain-containing protein</fullName>
    </submittedName>
</protein>
<evidence type="ECO:0000259" key="1">
    <source>
        <dbReference type="Pfam" id="PF13547"/>
    </source>
</evidence>
<dbReference type="Pfam" id="PF13547">
    <property type="entry name" value="GTA_TIM"/>
    <property type="match status" value="1"/>
</dbReference>
<dbReference type="InterPro" id="IPR017853">
    <property type="entry name" value="GH"/>
</dbReference>
<feature type="non-terminal residue" evidence="2">
    <location>
        <position position="539"/>
    </location>
</feature>
<organism evidence="2 3">
    <name type="scientific">Faunimonas pinastri</name>
    <dbReference type="NCBI Taxonomy" id="1855383"/>
    <lineage>
        <taxon>Bacteria</taxon>
        <taxon>Pseudomonadati</taxon>
        <taxon>Pseudomonadota</taxon>
        <taxon>Alphaproteobacteria</taxon>
        <taxon>Hyphomicrobiales</taxon>
        <taxon>Afifellaceae</taxon>
        <taxon>Faunimonas</taxon>
    </lineage>
</organism>
<feature type="domain" description="GTA TIM-barrel-like" evidence="1">
    <location>
        <begin position="422"/>
        <end position="538"/>
    </location>
</feature>
<gene>
    <name evidence="2" type="ORF">SAMN05216548_1393</name>
</gene>
<dbReference type="AlphaFoldDB" id="A0A1H9QX89"/>
<dbReference type="CDD" id="cd19607">
    <property type="entry name" value="GTA_TIM-barrel-like"/>
    <property type="match status" value="1"/>
</dbReference>
<dbReference type="STRING" id="1855383.SAMN05216548_1393"/>